<sequence length="244" mass="25801">MIANKTVAVTGCSSSGIGLEFLKQLLKPERKNTCVAAARRVSPELQRLADANPGRLLITNLDVADEASGTKVDVVINNAGIYGPSRQDLDTVDAALMLQAGAGLGLLGREADAFRLAFGHATRHHVFTTNALGPLLVVQQLRKHGLLKRPATMGSVDDNTSGACLAYRASKSALNIISKSLSIDLAGEGVTTVLLHPGYVRTPMTGGAGLIDVDMSVGGMLSVLESGRQLQGRWYAWDGKEIPW</sequence>
<dbReference type="InterPro" id="IPR002347">
    <property type="entry name" value="SDR_fam"/>
</dbReference>
<comment type="similarity">
    <text evidence="1">Belongs to the short-chain dehydrogenases/reductases (SDR) family.</text>
</comment>
<comment type="caution">
    <text evidence="2">The sequence shown here is derived from an EMBL/GenBank/DDBJ whole genome shotgun (WGS) entry which is preliminary data.</text>
</comment>
<evidence type="ECO:0000256" key="1">
    <source>
        <dbReference type="RuleBase" id="RU000363"/>
    </source>
</evidence>
<name>A0A2V0NQ00_9CHLO</name>
<proteinExistence type="inferred from homology"/>
<keyword evidence="3" id="KW-1185">Reference proteome</keyword>
<dbReference type="OrthoDB" id="5296at2759"/>
<dbReference type="Pfam" id="PF00106">
    <property type="entry name" value="adh_short"/>
    <property type="match status" value="1"/>
</dbReference>
<dbReference type="InterPro" id="IPR036291">
    <property type="entry name" value="NAD(P)-bd_dom_sf"/>
</dbReference>
<organism evidence="2 3">
    <name type="scientific">Raphidocelis subcapitata</name>
    <dbReference type="NCBI Taxonomy" id="307507"/>
    <lineage>
        <taxon>Eukaryota</taxon>
        <taxon>Viridiplantae</taxon>
        <taxon>Chlorophyta</taxon>
        <taxon>core chlorophytes</taxon>
        <taxon>Chlorophyceae</taxon>
        <taxon>CS clade</taxon>
        <taxon>Sphaeropleales</taxon>
        <taxon>Selenastraceae</taxon>
        <taxon>Raphidocelis</taxon>
    </lineage>
</organism>
<dbReference type="InterPro" id="IPR052184">
    <property type="entry name" value="SDR_enzymes"/>
</dbReference>
<dbReference type="Proteomes" id="UP000247498">
    <property type="component" value="Unassembled WGS sequence"/>
</dbReference>
<dbReference type="PANTHER" id="PTHR45458">
    <property type="entry name" value="SHORT-CHAIN DEHYDROGENASE/REDUCTASE SDR"/>
    <property type="match status" value="1"/>
</dbReference>
<dbReference type="SUPFAM" id="SSF51735">
    <property type="entry name" value="NAD(P)-binding Rossmann-fold domains"/>
    <property type="match status" value="1"/>
</dbReference>
<dbReference type="EMBL" id="BDRX01000012">
    <property type="protein sequence ID" value="GBF89706.1"/>
    <property type="molecule type" value="Genomic_DNA"/>
</dbReference>
<dbReference type="PRINTS" id="PR00081">
    <property type="entry name" value="GDHRDH"/>
</dbReference>
<dbReference type="AlphaFoldDB" id="A0A2V0NQ00"/>
<evidence type="ECO:0000313" key="2">
    <source>
        <dbReference type="EMBL" id="GBF89706.1"/>
    </source>
</evidence>
<protein>
    <submittedName>
        <fullName evidence="2">Short-chain dehydrogenase</fullName>
    </submittedName>
</protein>
<gene>
    <name evidence="2" type="ORF">Rsub_02876</name>
</gene>
<dbReference type="PRINTS" id="PR00080">
    <property type="entry name" value="SDRFAMILY"/>
</dbReference>
<reference evidence="2 3" key="1">
    <citation type="journal article" date="2018" name="Sci. Rep.">
        <title>Raphidocelis subcapitata (=Pseudokirchneriella subcapitata) provides an insight into genome evolution and environmental adaptations in the Sphaeropleales.</title>
        <authorList>
            <person name="Suzuki S."/>
            <person name="Yamaguchi H."/>
            <person name="Nakajima N."/>
            <person name="Kawachi M."/>
        </authorList>
    </citation>
    <scope>NUCLEOTIDE SEQUENCE [LARGE SCALE GENOMIC DNA]</scope>
    <source>
        <strain evidence="2 3">NIES-35</strain>
    </source>
</reference>
<dbReference type="InParanoid" id="A0A2V0NQ00"/>
<dbReference type="FunCoup" id="A0A2V0NQ00">
    <property type="interactions" value="841"/>
</dbReference>
<dbReference type="GO" id="GO:0016616">
    <property type="term" value="F:oxidoreductase activity, acting on the CH-OH group of donors, NAD or NADP as acceptor"/>
    <property type="evidence" value="ECO:0007669"/>
    <property type="project" value="TreeGrafter"/>
</dbReference>
<accession>A0A2V0NQ00</accession>
<dbReference type="Gene3D" id="3.40.50.720">
    <property type="entry name" value="NAD(P)-binding Rossmann-like Domain"/>
    <property type="match status" value="1"/>
</dbReference>
<evidence type="ECO:0000313" key="3">
    <source>
        <dbReference type="Proteomes" id="UP000247498"/>
    </source>
</evidence>
<dbReference type="PANTHER" id="PTHR45458:SF1">
    <property type="entry name" value="SHORT CHAIN DEHYDROGENASE"/>
    <property type="match status" value="1"/>
</dbReference>